<dbReference type="NCBIfam" id="NF007494">
    <property type="entry name" value="PRK10089.1-3"/>
    <property type="match status" value="1"/>
</dbReference>
<keyword evidence="1" id="KW-0820">tRNA-binding</keyword>
<accession>A0A381U4N3</accession>
<evidence type="ECO:0000256" key="1">
    <source>
        <dbReference type="ARBA" id="ARBA00022555"/>
    </source>
</evidence>
<dbReference type="PROSITE" id="PS50886">
    <property type="entry name" value="TRBD"/>
    <property type="match status" value="1"/>
</dbReference>
<dbReference type="SUPFAM" id="SSF50249">
    <property type="entry name" value="Nucleic acid-binding proteins"/>
    <property type="match status" value="1"/>
</dbReference>
<dbReference type="AlphaFoldDB" id="A0A381U4N3"/>
<proteinExistence type="predicted"/>
<feature type="non-terminal residue" evidence="4">
    <location>
        <position position="108"/>
    </location>
</feature>
<sequence>MSLISYDDFSKVQICVGTIIKAEENDTLKKPSIVLTIDFGEKIGIKKSLAQLQANYDSSELLNKQIAAVINFPPKQIGKFMSEVLVLGFPDENNEPILVTPDFKIKNG</sequence>
<gene>
    <name evidence="4" type="ORF">METZ01_LOCUS76066</name>
</gene>
<organism evidence="4">
    <name type="scientific">marine metagenome</name>
    <dbReference type="NCBI Taxonomy" id="408172"/>
    <lineage>
        <taxon>unclassified sequences</taxon>
        <taxon>metagenomes</taxon>
        <taxon>ecological metagenomes</taxon>
    </lineage>
</organism>
<dbReference type="EMBL" id="UINC01005734">
    <property type="protein sequence ID" value="SVA23212.1"/>
    <property type="molecule type" value="Genomic_DNA"/>
</dbReference>
<dbReference type="Gene3D" id="2.40.50.140">
    <property type="entry name" value="Nucleic acid-binding proteins"/>
    <property type="match status" value="1"/>
</dbReference>
<name>A0A381U4N3_9ZZZZ</name>
<dbReference type="GO" id="GO:0000049">
    <property type="term" value="F:tRNA binding"/>
    <property type="evidence" value="ECO:0007669"/>
    <property type="project" value="UniProtKB-KW"/>
</dbReference>
<evidence type="ECO:0000256" key="2">
    <source>
        <dbReference type="ARBA" id="ARBA00022884"/>
    </source>
</evidence>
<feature type="domain" description="TRNA-binding" evidence="3">
    <location>
        <begin position="8"/>
        <end position="108"/>
    </location>
</feature>
<dbReference type="Pfam" id="PF01588">
    <property type="entry name" value="tRNA_bind"/>
    <property type="match status" value="1"/>
</dbReference>
<reference evidence="4" key="1">
    <citation type="submission" date="2018-05" db="EMBL/GenBank/DDBJ databases">
        <authorList>
            <person name="Lanie J.A."/>
            <person name="Ng W.-L."/>
            <person name="Kazmierczak K.M."/>
            <person name="Andrzejewski T.M."/>
            <person name="Davidsen T.M."/>
            <person name="Wayne K.J."/>
            <person name="Tettelin H."/>
            <person name="Glass J.I."/>
            <person name="Rusch D."/>
            <person name="Podicherti R."/>
            <person name="Tsui H.-C.T."/>
            <person name="Winkler M.E."/>
        </authorList>
    </citation>
    <scope>NUCLEOTIDE SEQUENCE</scope>
</reference>
<dbReference type="InterPro" id="IPR002547">
    <property type="entry name" value="tRNA-bd_dom"/>
</dbReference>
<dbReference type="CDD" id="cd02798">
    <property type="entry name" value="tRNA_bind_CsaA"/>
    <property type="match status" value="1"/>
</dbReference>
<dbReference type="NCBIfam" id="NF007495">
    <property type="entry name" value="PRK10089.1-4"/>
    <property type="match status" value="1"/>
</dbReference>
<keyword evidence="2" id="KW-0694">RNA-binding</keyword>
<dbReference type="InterPro" id="IPR012340">
    <property type="entry name" value="NA-bd_OB-fold"/>
</dbReference>
<evidence type="ECO:0000259" key="3">
    <source>
        <dbReference type="PROSITE" id="PS50886"/>
    </source>
</evidence>
<dbReference type="FunFam" id="2.40.50.140:FF:000165">
    <property type="entry name" value="Chaperone CsaA"/>
    <property type="match status" value="1"/>
</dbReference>
<protein>
    <recommendedName>
        <fullName evidence="3">tRNA-binding domain-containing protein</fullName>
    </recommendedName>
</protein>
<evidence type="ECO:0000313" key="4">
    <source>
        <dbReference type="EMBL" id="SVA23212.1"/>
    </source>
</evidence>